<protein>
    <submittedName>
        <fullName evidence="2">Uncharacterized protein</fullName>
    </submittedName>
</protein>
<name>A0A645EGV8_9ZZZZ</name>
<evidence type="ECO:0000256" key="1">
    <source>
        <dbReference type="SAM" id="MobiDB-lite"/>
    </source>
</evidence>
<proteinExistence type="predicted"/>
<feature type="compositionally biased region" description="Basic and acidic residues" evidence="1">
    <location>
        <begin position="61"/>
        <end position="71"/>
    </location>
</feature>
<dbReference type="AlphaFoldDB" id="A0A645EGV8"/>
<evidence type="ECO:0000313" key="2">
    <source>
        <dbReference type="EMBL" id="MPM99832.1"/>
    </source>
</evidence>
<comment type="caution">
    <text evidence="2">The sequence shown here is derived from an EMBL/GenBank/DDBJ whole genome shotgun (WGS) entry which is preliminary data.</text>
</comment>
<accession>A0A645EGV8</accession>
<feature type="region of interest" description="Disordered" evidence="1">
    <location>
        <begin position="51"/>
        <end position="71"/>
    </location>
</feature>
<sequence length="71" mass="7739">MTAAITANTTAPATIVGQLAAMNSNINHHFLIHGSAGMMLIRVFAYNQPHKQAKQHQPYGGEHREPVSCKE</sequence>
<organism evidence="2">
    <name type="scientific">bioreactor metagenome</name>
    <dbReference type="NCBI Taxonomy" id="1076179"/>
    <lineage>
        <taxon>unclassified sequences</taxon>
        <taxon>metagenomes</taxon>
        <taxon>ecological metagenomes</taxon>
    </lineage>
</organism>
<reference evidence="2" key="1">
    <citation type="submission" date="2019-08" db="EMBL/GenBank/DDBJ databases">
        <authorList>
            <person name="Kucharzyk K."/>
            <person name="Murdoch R.W."/>
            <person name="Higgins S."/>
            <person name="Loffler F."/>
        </authorList>
    </citation>
    <scope>NUCLEOTIDE SEQUENCE</scope>
</reference>
<gene>
    <name evidence="2" type="ORF">SDC9_147027</name>
</gene>
<dbReference type="EMBL" id="VSSQ01045902">
    <property type="protein sequence ID" value="MPM99832.1"/>
    <property type="molecule type" value="Genomic_DNA"/>
</dbReference>